<comment type="similarity">
    <text evidence="2">Belongs to the PPase family.</text>
</comment>
<evidence type="ECO:0000256" key="6">
    <source>
        <dbReference type="ARBA" id="ARBA00022842"/>
    </source>
</evidence>
<dbReference type="GO" id="GO:0006796">
    <property type="term" value="P:phosphate-containing compound metabolic process"/>
    <property type="evidence" value="ECO:0007669"/>
    <property type="project" value="InterPro"/>
</dbReference>
<evidence type="ECO:0000256" key="2">
    <source>
        <dbReference type="ARBA" id="ARBA00006220"/>
    </source>
</evidence>
<dbReference type="GO" id="GO:0005829">
    <property type="term" value="C:cytosol"/>
    <property type="evidence" value="ECO:0007669"/>
    <property type="project" value="UniProtKB-ARBA"/>
</dbReference>
<comment type="catalytic activity">
    <reaction evidence="7">
        <text>diphosphate + H2O = 2 phosphate + H(+)</text>
        <dbReference type="Rhea" id="RHEA:24576"/>
        <dbReference type="ChEBI" id="CHEBI:15377"/>
        <dbReference type="ChEBI" id="CHEBI:15378"/>
        <dbReference type="ChEBI" id="CHEBI:33019"/>
        <dbReference type="ChEBI" id="CHEBI:43474"/>
        <dbReference type="EC" id="3.6.1.1"/>
    </reaction>
</comment>
<dbReference type="EC" id="3.6.1.1" evidence="3"/>
<evidence type="ECO:0000256" key="1">
    <source>
        <dbReference type="ARBA" id="ARBA00001946"/>
    </source>
</evidence>
<dbReference type="InterPro" id="IPR008162">
    <property type="entry name" value="Pyrophosphatase"/>
</dbReference>
<dbReference type="EMBL" id="JAQIZT010000006">
    <property type="protein sequence ID" value="KAJ6992806.1"/>
    <property type="molecule type" value="Genomic_DNA"/>
</dbReference>
<evidence type="ECO:0000256" key="7">
    <source>
        <dbReference type="ARBA" id="ARBA00047820"/>
    </source>
</evidence>
<dbReference type="CDD" id="cd00412">
    <property type="entry name" value="pyrophosphatase"/>
    <property type="match status" value="1"/>
</dbReference>
<dbReference type="Proteomes" id="UP001164929">
    <property type="component" value="Chromosome 6"/>
</dbReference>
<evidence type="ECO:0000256" key="3">
    <source>
        <dbReference type="ARBA" id="ARBA00012146"/>
    </source>
</evidence>
<organism evidence="9 10">
    <name type="scientific">Populus alba x Populus x berolinensis</name>
    <dbReference type="NCBI Taxonomy" id="444605"/>
    <lineage>
        <taxon>Eukaryota</taxon>
        <taxon>Viridiplantae</taxon>
        <taxon>Streptophyta</taxon>
        <taxon>Embryophyta</taxon>
        <taxon>Tracheophyta</taxon>
        <taxon>Spermatophyta</taxon>
        <taxon>Magnoliopsida</taxon>
        <taxon>eudicotyledons</taxon>
        <taxon>Gunneridae</taxon>
        <taxon>Pentapetalae</taxon>
        <taxon>rosids</taxon>
        <taxon>fabids</taxon>
        <taxon>Malpighiales</taxon>
        <taxon>Salicaceae</taxon>
        <taxon>Saliceae</taxon>
        <taxon>Populus</taxon>
    </lineage>
</organism>
<dbReference type="GO" id="GO:0004427">
    <property type="term" value="F:inorganic diphosphate phosphatase activity"/>
    <property type="evidence" value="ECO:0007669"/>
    <property type="project" value="UniProtKB-EC"/>
</dbReference>
<keyword evidence="10" id="KW-1185">Reference proteome</keyword>
<dbReference type="PROSITE" id="PS00387">
    <property type="entry name" value="PPASE"/>
    <property type="match status" value="1"/>
</dbReference>
<dbReference type="InterPro" id="IPR036649">
    <property type="entry name" value="Pyrophosphatase_sf"/>
</dbReference>
<dbReference type="SUPFAM" id="SSF50324">
    <property type="entry name" value="Inorganic pyrophosphatase"/>
    <property type="match status" value="1"/>
</dbReference>
<sequence>MAPPIETPSKIPTSRHSSHPPLNERILSSMNRRSVAAHPWHDLEIGPEAPKIFNCVIEIGKGGKVKYELDKKTGLIKVDRVLYSSVVYPHNYGFIPRTLCEDNDPMDVLIIMQASCLMPPFLANIPHFFCDCHACEPVLPGCFLRAKAIGLMPMIDQGEKDDKIIAVCADDPEYRHYNDIKELPPHRLAEIRRFFEDYKKNENKEVAVNDFLPASDAYEAIQHSIGEPQAIDAPAHKNDRPMLEVVYDDDDYVRVARSTVVINSEETRKRNSGVGLNS</sequence>
<evidence type="ECO:0000313" key="10">
    <source>
        <dbReference type="Proteomes" id="UP001164929"/>
    </source>
</evidence>
<gene>
    <name evidence="9" type="ORF">NC653_016033</name>
</gene>
<evidence type="ECO:0000313" key="9">
    <source>
        <dbReference type="EMBL" id="KAJ6992806.1"/>
    </source>
</evidence>
<dbReference type="PANTHER" id="PTHR10286">
    <property type="entry name" value="INORGANIC PYROPHOSPHATASE"/>
    <property type="match status" value="1"/>
</dbReference>
<dbReference type="AlphaFoldDB" id="A0AAD6VZ76"/>
<keyword evidence="5" id="KW-0378">Hydrolase</keyword>
<name>A0AAD6VZ76_9ROSI</name>
<keyword evidence="4" id="KW-0479">Metal-binding</keyword>
<dbReference type="Pfam" id="PF00719">
    <property type="entry name" value="Pyrophosphatase"/>
    <property type="match status" value="2"/>
</dbReference>
<dbReference type="GO" id="GO:0005654">
    <property type="term" value="C:nucleoplasm"/>
    <property type="evidence" value="ECO:0007669"/>
    <property type="project" value="UniProtKB-ARBA"/>
</dbReference>
<dbReference type="HAMAP" id="MF_00209">
    <property type="entry name" value="Inorganic_PPase"/>
    <property type="match status" value="1"/>
</dbReference>
<comment type="caution">
    <text evidence="9">The sequence shown here is derived from an EMBL/GenBank/DDBJ whole genome shotgun (WGS) entry which is preliminary data.</text>
</comment>
<keyword evidence="6" id="KW-0460">Magnesium</keyword>
<reference evidence="9" key="1">
    <citation type="journal article" date="2023" name="Mol. Ecol. Resour.">
        <title>Chromosome-level genome assembly of a triploid poplar Populus alba 'Berolinensis'.</title>
        <authorList>
            <person name="Chen S."/>
            <person name="Yu Y."/>
            <person name="Wang X."/>
            <person name="Wang S."/>
            <person name="Zhang T."/>
            <person name="Zhou Y."/>
            <person name="He R."/>
            <person name="Meng N."/>
            <person name="Wang Y."/>
            <person name="Liu W."/>
            <person name="Liu Z."/>
            <person name="Liu J."/>
            <person name="Guo Q."/>
            <person name="Huang H."/>
            <person name="Sederoff R.R."/>
            <person name="Wang G."/>
            <person name="Qu G."/>
            <person name="Chen S."/>
        </authorList>
    </citation>
    <scope>NUCLEOTIDE SEQUENCE</scope>
    <source>
        <strain evidence="9">SC-2020</strain>
    </source>
</reference>
<comment type="cofactor">
    <cofactor evidence="1">
        <name>Mg(2+)</name>
        <dbReference type="ChEBI" id="CHEBI:18420"/>
    </cofactor>
</comment>
<evidence type="ECO:0000256" key="5">
    <source>
        <dbReference type="ARBA" id="ARBA00022801"/>
    </source>
</evidence>
<feature type="region of interest" description="Disordered" evidence="8">
    <location>
        <begin position="1"/>
        <end position="23"/>
    </location>
</feature>
<dbReference type="GO" id="GO:0000287">
    <property type="term" value="F:magnesium ion binding"/>
    <property type="evidence" value="ECO:0007669"/>
    <property type="project" value="InterPro"/>
</dbReference>
<accession>A0AAD6VZ76</accession>
<dbReference type="FunFam" id="3.90.80.10:FF:000002">
    <property type="entry name" value="Soluble inorganic pyrophosphatase 4"/>
    <property type="match status" value="2"/>
</dbReference>
<protein>
    <recommendedName>
        <fullName evidence="3">inorganic diphosphatase</fullName>
        <ecNumber evidence="3">3.6.1.1</ecNumber>
    </recommendedName>
</protein>
<dbReference type="Gene3D" id="3.90.80.10">
    <property type="entry name" value="Inorganic pyrophosphatase"/>
    <property type="match status" value="1"/>
</dbReference>
<evidence type="ECO:0000256" key="8">
    <source>
        <dbReference type="SAM" id="MobiDB-lite"/>
    </source>
</evidence>
<proteinExistence type="inferred from homology"/>
<evidence type="ECO:0000256" key="4">
    <source>
        <dbReference type="ARBA" id="ARBA00022723"/>
    </source>
</evidence>